<organism evidence="7 8">
    <name type="scientific">Lacticaseibacillus paracasei subsp. paracasei Lpp49</name>
    <dbReference type="NCBI Taxonomy" id="1256213"/>
    <lineage>
        <taxon>Bacteria</taxon>
        <taxon>Bacillati</taxon>
        <taxon>Bacillota</taxon>
        <taxon>Bacilli</taxon>
        <taxon>Lactobacillales</taxon>
        <taxon>Lactobacillaceae</taxon>
        <taxon>Lacticaseibacillus</taxon>
    </lineage>
</organism>
<evidence type="ECO:0000313" key="7">
    <source>
        <dbReference type="EMBL" id="EPC89846.1"/>
    </source>
</evidence>
<feature type="transmembrane region" description="Helical" evidence="6">
    <location>
        <begin position="431"/>
        <end position="449"/>
    </location>
</feature>
<comment type="subcellular location">
    <subcellularLocation>
        <location evidence="1">Cell membrane</location>
        <topology evidence="1">Multi-pass membrane protein</topology>
    </subcellularLocation>
</comment>
<name>A0ABC9T9N4_LACPA</name>
<feature type="transmembrane region" description="Helical" evidence="6">
    <location>
        <begin position="286"/>
        <end position="305"/>
    </location>
</feature>
<proteinExistence type="predicted"/>
<feature type="transmembrane region" description="Helical" evidence="6">
    <location>
        <begin position="325"/>
        <end position="346"/>
    </location>
</feature>
<comment type="caution">
    <text evidence="7">The sequence shown here is derived from an EMBL/GenBank/DDBJ whole genome shotgun (WGS) entry which is preliminary data.</text>
</comment>
<dbReference type="EMBL" id="ANKJ01000038">
    <property type="protein sequence ID" value="EPC89846.1"/>
    <property type="molecule type" value="Genomic_DNA"/>
</dbReference>
<feature type="transmembrane region" description="Helical" evidence="6">
    <location>
        <begin position="81"/>
        <end position="103"/>
    </location>
</feature>
<dbReference type="InterPro" id="IPR050833">
    <property type="entry name" value="Poly_Biosynth_Transport"/>
</dbReference>
<reference evidence="7 8" key="1">
    <citation type="journal article" date="2013" name="PLoS ONE">
        <title>Lactobacillus paracasei comparative genomics: towards species pan-genome definition and exploitation of diversity.</title>
        <authorList>
            <person name="Smokvina T."/>
            <person name="Wels M."/>
            <person name="Polka J."/>
            <person name="Chervaux C."/>
            <person name="Brisse S."/>
            <person name="Boekhorst J."/>
            <person name="van Hylckama Vlieg J.E."/>
            <person name="Siezen R.J."/>
        </authorList>
    </citation>
    <scope>NUCLEOTIDE SEQUENCE [LARGE SCALE GENOMIC DNA]</scope>
    <source>
        <strain evidence="7 8">Lpp49</strain>
    </source>
</reference>
<gene>
    <name evidence="7" type="ORF">Lpp49_12236</name>
</gene>
<feature type="transmembrane region" description="Helical" evidence="6">
    <location>
        <begin position="167"/>
        <end position="187"/>
    </location>
</feature>
<feature type="transmembrane region" description="Helical" evidence="6">
    <location>
        <begin position="12"/>
        <end position="36"/>
    </location>
</feature>
<keyword evidence="2" id="KW-1003">Cell membrane</keyword>
<accession>A0ABC9T9N4</accession>
<dbReference type="PANTHER" id="PTHR30250">
    <property type="entry name" value="PST FAMILY PREDICTED COLANIC ACID TRANSPORTER"/>
    <property type="match status" value="1"/>
</dbReference>
<evidence type="ECO:0000256" key="6">
    <source>
        <dbReference type="SAM" id="Phobius"/>
    </source>
</evidence>
<evidence type="ECO:0000256" key="3">
    <source>
        <dbReference type="ARBA" id="ARBA00022692"/>
    </source>
</evidence>
<dbReference type="Pfam" id="PF01943">
    <property type="entry name" value="Polysacc_synt"/>
    <property type="match status" value="1"/>
</dbReference>
<evidence type="ECO:0000256" key="1">
    <source>
        <dbReference type="ARBA" id="ARBA00004651"/>
    </source>
</evidence>
<dbReference type="RefSeq" id="WP_016382842.1">
    <property type="nucleotide sequence ID" value="NZ_ANKJ01000038.1"/>
</dbReference>
<dbReference type="AlphaFoldDB" id="A0ABC9T9N4"/>
<evidence type="ECO:0000256" key="4">
    <source>
        <dbReference type="ARBA" id="ARBA00022989"/>
    </source>
</evidence>
<evidence type="ECO:0000256" key="5">
    <source>
        <dbReference type="ARBA" id="ARBA00023136"/>
    </source>
</evidence>
<feature type="transmembrane region" description="Helical" evidence="6">
    <location>
        <begin position="48"/>
        <end position="69"/>
    </location>
</feature>
<dbReference type="InterPro" id="IPR002797">
    <property type="entry name" value="Polysacc_synth"/>
</dbReference>
<keyword evidence="4 6" id="KW-1133">Transmembrane helix</keyword>
<feature type="transmembrane region" description="Helical" evidence="6">
    <location>
        <begin position="140"/>
        <end position="161"/>
    </location>
</feature>
<feature type="transmembrane region" description="Helical" evidence="6">
    <location>
        <begin position="353"/>
        <end position="371"/>
    </location>
</feature>
<feature type="transmembrane region" description="Helical" evidence="6">
    <location>
        <begin position="208"/>
        <end position="225"/>
    </location>
</feature>
<evidence type="ECO:0000256" key="2">
    <source>
        <dbReference type="ARBA" id="ARBA00022475"/>
    </source>
</evidence>
<evidence type="ECO:0000313" key="8">
    <source>
        <dbReference type="Proteomes" id="UP000014310"/>
    </source>
</evidence>
<protein>
    <submittedName>
        <fullName evidence="7">Exopolysacharide protein Wzx</fullName>
    </submittedName>
</protein>
<feature type="transmembrane region" description="Helical" evidence="6">
    <location>
        <begin position="406"/>
        <end position="425"/>
    </location>
</feature>
<sequence length="470" mass="52502">MKNNRYSRLLGNSALFAIANLGTKLIQFLMVPLYTYALSTKQYGTVDLLLTTVTMLTPIISLSVFDAVFRFSMDEEHDLTLIFTNGLIITIVGFSFMLIISPVNIFLKIPYFGYFLGMLFLSALNSLLQNFSKSIGLVREFAFSGMLNAILVVFLNLLLLVVFKMGVLGYVEGILLASLGTTLYLIIAIRAWRYIDLSKASKTFSKTLLHYSVPLIPNAFSWWFTNDANRYFILIFVGAAGNGLFAVANKIPSIMTVFFGIFTQAWQLSAVEEYRSKDNNQFYSRIFNYLIFISTIGIGSLLVILKPFMKIYTSPNFYSSWHFVPFLLTAAVVANLSGFLGTIFIAAKKTGQIFSTTIVGMILNLVVNLLLIPLFGVNGAGIGSTIGFLAVTMLRLRRSKKFVKISLDKSLVMITIIFTLLMIAAELFISSIVTTVAIIALLIVLFIGIQRNYLIKAFEGLKVIIQRKER</sequence>
<feature type="transmembrane region" description="Helical" evidence="6">
    <location>
        <begin position="377"/>
        <end position="394"/>
    </location>
</feature>
<keyword evidence="5 6" id="KW-0472">Membrane</keyword>
<dbReference type="Proteomes" id="UP000014310">
    <property type="component" value="Unassembled WGS sequence"/>
</dbReference>
<dbReference type="GO" id="GO:0005886">
    <property type="term" value="C:plasma membrane"/>
    <property type="evidence" value="ECO:0007669"/>
    <property type="project" value="UniProtKB-SubCell"/>
</dbReference>
<dbReference type="PANTHER" id="PTHR30250:SF11">
    <property type="entry name" value="O-ANTIGEN TRANSPORTER-RELATED"/>
    <property type="match status" value="1"/>
</dbReference>
<feature type="transmembrane region" description="Helical" evidence="6">
    <location>
        <begin position="109"/>
        <end position="128"/>
    </location>
</feature>
<keyword evidence="3 6" id="KW-0812">Transmembrane</keyword>